<evidence type="ECO:0000313" key="3">
    <source>
        <dbReference type="Proteomes" id="UP000032534"/>
    </source>
</evidence>
<dbReference type="RefSeq" id="WP_044645008.1">
    <property type="nucleotide sequence ID" value="NZ_JTHP01000005.1"/>
</dbReference>
<accession>A0A0D7X5X9</accession>
<dbReference type="InterPro" id="IPR014710">
    <property type="entry name" value="RmlC-like_jellyroll"/>
</dbReference>
<dbReference type="InterPro" id="IPR052044">
    <property type="entry name" value="PKS_Associated_Protein"/>
</dbReference>
<organism evidence="2 3">
    <name type="scientific">Paenibacillus terrae</name>
    <dbReference type="NCBI Taxonomy" id="159743"/>
    <lineage>
        <taxon>Bacteria</taxon>
        <taxon>Bacillati</taxon>
        <taxon>Bacillota</taxon>
        <taxon>Bacilli</taxon>
        <taxon>Bacillales</taxon>
        <taxon>Paenibacillaceae</taxon>
        <taxon>Paenibacillus</taxon>
    </lineage>
</organism>
<dbReference type="PANTHER" id="PTHR36114">
    <property type="entry name" value="16.7 KDA PROTEIN IN WHIE LOCUS"/>
    <property type="match status" value="1"/>
</dbReference>
<dbReference type="CDD" id="cd02226">
    <property type="entry name" value="cupin_YdbB-like"/>
    <property type="match status" value="1"/>
</dbReference>
<name>A0A0D7X5X9_9BACL</name>
<dbReference type="InterPro" id="IPR011051">
    <property type="entry name" value="RmlC_Cupin_sf"/>
</dbReference>
<evidence type="ECO:0000259" key="1">
    <source>
        <dbReference type="Pfam" id="PF07883"/>
    </source>
</evidence>
<dbReference type="PANTHER" id="PTHR36114:SF1">
    <property type="entry name" value="16.7 KDA PROTEIN IN WHIE LOCUS"/>
    <property type="match status" value="1"/>
</dbReference>
<sequence>MHYQAINLNEKLSKFNDHWSPKVIGEMNDYQFKLVKIVGDFVWHDHQDTDEVFIVLEGEMFIDFRDGQVKISQGEMFIVPRGVEHKPFAEKECHIMLVEPRGLVNTGGTESELTAANDIWI</sequence>
<evidence type="ECO:0000313" key="2">
    <source>
        <dbReference type="EMBL" id="KJD46791.1"/>
    </source>
</evidence>
<dbReference type="Gene3D" id="2.60.120.10">
    <property type="entry name" value="Jelly Rolls"/>
    <property type="match status" value="1"/>
</dbReference>
<dbReference type="SUPFAM" id="SSF51182">
    <property type="entry name" value="RmlC-like cupins"/>
    <property type="match status" value="1"/>
</dbReference>
<keyword evidence="3" id="KW-1185">Reference proteome</keyword>
<dbReference type="InterPro" id="IPR013096">
    <property type="entry name" value="Cupin_2"/>
</dbReference>
<proteinExistence type="predicted"/>
<protein>
    <submittedName>
        <fullName evidence="2">Cupin</fullName>
    </submittedName>
</protein>
<dbReference type="OrthoDB" id="9794183at2"/>
<gene>
    <name evidence="2" type="ORF">QD47_04585</name>
</gene>
<feature type="domain" description="Cupin type-2" evidence="1">
    <location>
        <begin position="40"/>
        <end position="95"/>
    </location>
</feature>
<reference evidence="2 3" key="1">
    <citation type="submission" date="2014-11" db="EMBL/GenBank/DDBJ databases">
        <title>Draft Genome Sequences of Paenibacillus polymyxa NRRL B-30509 and Paenibacillus terrae NRRL B-30644, Strains from a Poultry Environment that Produce Tridecaptin A and Paenicidins.</title>
        <authorList>
            <person name="van Belkum M.J."/>
            <person name="Lohans C.T."/>
            <person name="Vederas J.C."/>
        </authorList>
    </citation>
    <scope>NUCLEOTIDE SEQUENCE [LARGE SCALE GENOMIC DNA]</scope>
    <source>
        <strain evidence="2 3">NRRL B-30644</strain>
    </source>
</reference>
<dbReference type="EMBL" id="JTHP01000005">
    <property type="protein sequence ID" value="KJD46791.1"/>
    <property type="molecule type" value="Genomic_DNA"/>
</dbReference>
<dbReference type="Proteomes" id="UP000032534">
    <property type="component" value="Unassembled WGS sequence"/>
</dbReference>
<dbReference type="AlphaFoldDB" id="A0A0D7X5X9"/>
<dbReference type="Pfam" id="PF07883">
    <property type="entry name" value="Cupin_2"/>
    <property type="match status" value="1"/>
</dbReference>
<dbReference type="PATRIC" id="fig|159743.3.peg.986"/>
<comment type="caution">
    <text evidence="2">The sequence shown here is derived from an EMBL/GenBank/DDBJ whole genome shotgun (WGS) entry which is preliminary data.</text>
</comment>